<feature type="coiled-coil region" evidence="3">
    <location>
        <begin position="134"/>
        <end position="199"/>
    </location>
</feature>
<protein>
    <submittedName>
        <fullName evidence="8">Cobalt-zinc-cadmium resistance protein CzcB</fullName>
    </submittedName>
</protein>
<dbReference type="KEGG" id="ccos:Pan44_07700"/>
<dbReference type="GO" id="GO:0022857">
    <property type="term" value="F:transmembrane transporter activity"/>
    <property type="evidence" value="ECO:0007669"/>
    <property type="project" value="InterPro"/>
</dbReference>
<dbReference type="InterPro" id="IPR051909">
    <property type="entry name" value="MFP_Cation_Efflux"/>
</dbReference>
<dbReference type="SUPFAM" id="SSF111369">
    <property type="entry name" value="HlyD-like secretion proteins"/>
    <property type="match status" value="1"/>
</dbReference>
<feature type="domain" description="CusB-like beta-barrel" evidence="5">
    <location>
        <begin position="612"/>
        <end position="685"/>
    </location>
</feature>
<dbReference type="Gene3D" id="2.40.420.20">
    <property type="match status" value="2"/>
</dbReference>
<accession>A0A517S9F2</accession>
<evidence type="ECO:0000313" key="8">
    <source>
        <dbReference type="EMBL" id="QDT52758.1"/>
    </source>
</evidence>
<evidence type="ECO:0000259" key="5">
    <source>
        <dbReference type="Pfam" id="PF25954"/>
    </source>
</evidence>
<gene>
    <name evidence="8" type="primary">czcB_1</name>
    <name evidence="8" type="ORF">Pan44_07700</name>
</gene>
<dbReference type="InterPro" id="IPR058647">
    <property type="entry name" value="BSH_CzcB-like"/>
</dbReference>
<dbReference type="Pfam" id="PF25975">
    <property type="entry name" value="CzcB_C"/>
    <property type="match status" value="1"/>
</dbReference>
<keyword evidence="4" id="KW-0812">Transmembrane</keyword>
<dbReference type="InterPro" id="IPR006143">
    <property type="entry name" value="RND_pump_MFP"/>
</dbReference>
<proteinExistence type="inferred from homology"/>
<dbReference type="EMBL" id="CP036271">
    <property type="protein sequence ID" value="QDT52758.1"/>
    <property type="molecule type" value="Genomic_DNA"/>
</dbReference>
<evidence type="ECO:0000256" key="1">
    <source>
        <dbReference type="ARBA" id="ARBA00009477"/>
    </source>
</evidence>
<dbReference type="Proteomes" id="UP000315700">
    <property type="component" value="Chromosome"/>
</dbReference>
<comment type="similarity">
    <text evidence="1">Belongs to the membrane fusion protein (MFP) (TC 8.A.1) family.</text>
</comment>
<dbReference type="InParanoid" id="A0A517S9F2"/>
<keyword evidence="3" id="KW-0175">Coiled coil</keyword>
<keyword evidence="2" id="KW-0813">Transport</keyword>
<evidence type="ECO:0000313" key="9">
    <source>
        <dbReference type="Proteomes" id="UP000315700"/>
    </source>
</evidence>
<evidence type="ECO:0000256" key="4">
    <source>
        <dbReference type="SAM" id="Phobius"/>
    </source>
</evidence>
<keyword evidence="4" id="KW-0472">Membrane</keyword>
<dbReference type="Pfam" id="PF25954">
    <property type="entry name" value="Beta-barrel_RND_2"/>
    <property type="match status" value="2"/>
</dbReference>
<feature type="transmembrane region" description="Helical" evidence="4">
    <location>
        <begin position="27"/>
        <end position="45"/>
    </location>
</feature>
<name>A0A517S9F2_9PLAN</name>
<reference evidence="8 9" key="1">
    <citation type="submission" date="2019-02" db="EMBL/GenBank/DDBJ databases">
        <title>Deep-cultivation of Planctomycetes and their phenomic and genomic characterization uncovers novel biology.</title>
        <authorList>
            <person name="Wiegand S."/>
            <person name="Jogler M."/>
            <person name="Boedeker C."/>
            <person name="Pinto D."/>
            <person name="Vollmers J."/>
            <person name="Rivas-Marin E."/>
            <person name="Kohn T."/>
            <person name="Peeters S.H."/>
            <person name="Heuer A."/>
            <person name="Rast P."/>
            <person name="Oberbeckmann S."/>
            <person name="Bunk B."/>
            <person name="Jeske O."/>
            <person name="Meyerdierks A."/>
            <person name="Storesund J.E."/>
            <person name="Kallscheuer N."/>
            <person name="Luecker S."/>
            <person name="Lage O.M."/>
            <person name="Pohl T."/>
            <person name="Merkel B.J."/>
            <person name="Hornburger P."/>
            <person name="Mueller R.-W."/>
            <person name="Bruemmer F."/>
            <person name="Labrenz M."/>
            <person name="Spormann A.M."/>
            <person name="Op den Camp H."/>
            <person name="Overmann J."/>
            <person name="Amann R."/>
            <person name="Jetten M.S.M."/>
            <person name="Mascher T."/>
            <person name="Medema M.H."/>
            <person name="Devos D.P."/>
            <person name="Kaster A.-K."/>
            <person name="Ovreas L."/>
            <person name="Rohde M."/>
            <person name="Galperin M.Y."/>
            <person name="Jogler C."/>
        </authorList>
    </citation>
    <scope>NUCLEOTIDE SEQUENCE [LARGE SCALE GENOMIC DNA]</scope>
    <source>
        <strain evidence="8 9">Pan44</strain>
    </source>
</reference>
<dbReference type="Gene3D" id="2.40.50.100">
    <property type="match status" value="2"/>
</dbReference>
<sequence length="761" mass="82820">MFIHSRNRAQPELAGTVPRQAFPVNRTFALVLGVLSFFVVAPAGAHEGHAPLLTRGASIDPATGVLRLSREARSILDVMTEEVTERKVEGHWFAYAAIESPWTGSAFVSPLLAGRIVKLHVQPGENVKSGQLLAELDSQELQQLRQELLTAKNAADLASDTAKRLDSAANAGAVAGQQLLEAQNQAAQAANALSVARRKWLALGLEESRLDGVLSGVDQQPVYMPIMAPIEGVANHADLSVGKIVAPQEHIFEIADLRTLWLRIRILEKDFDRIQIGQVLSFTLSAHPGKSWLATVDKLGAALDPETHLADAWATVTNPMPDDIRLMPGMRGQVQISQTNTVSRVAVPTAAVFRDGAERFVLVEQTSTKESSEYKKQSIVTGQQSGGFIELRGGKLYPGDRVVTQGGHELAVFFTKGSLRLNEETAKDIGLSLASVSGRLIEDVFDADGAVDVPTDRRFIASSPLNGVIERIRIDRSHAVRKGDVIAEVKSLEFHNLQLELLGATLDQQLQSTVLEKLKLSGDSIARRRFLDVEAAERDAAFRIEGTRRRLAALGVTEEELRKIQTDSQLMPTLPLRALIDGTVVTFTKVLGQVVRPEEPLFEIHDLSKSFVEAFVAERDSGRVQVGQPVRIRLVSDPEAVLTGRVIRLGHTVGTASRTLSAWIEVEGDGMQQRPHNSLARVTFKAGESPARTTVPLSALLQEGNRRFVFVKGGDGTFARRPISVGRKDDRFAEITHGLAGGETVAVRGVFQLQTGYAAIR</sequence>
<dbReference type="PANTHER" id="PTHR30097:SF4">
    <property type="entry name" value="SLR6042 PROTEIN"/>
    <property type="match status" value="1"/>
</dbReference>
<dbReference type="AlphaFoldDB" id="A0A517S9F2"/>
<keyword evidence="4" id="KW-1133">Transmembrane helix</keyword>
<organism evidence="8 9">
    <name type="scientific">Caulifigura coniformis</name>
    <dbReference type="NCBI Taxonomy" id="2527983"/>
    <lineage>
        <taxon>Bacteria</taxon>
        <taxon>Pseudomonadati</taxon>
        <taxon>Planctomycetota</taxon>
        <taxon>Planctomycetia</taxon>
        <taxon>Planctomycetales</taxon>
        <taxon>Planctomycetaceae</taxon>
        <taxon>Caulifigura</taxon>
    </lineage>
</organism>
<feature type="domain" description="CzcB-like barrel-sandwich hybrid" evidence="6">
    <location>
        <begin position="106"/>
        <end position="256"/>
    </location>
</feature>
<dbReference type="Gene3D" id="2.40.30.170">
    <property type="match status" value="2"/>
</dbReference>
<dbReference type="GO" id="GO:0060003">
    <property type="term" value="P:copper ion export"/>
    <property type="evidence" value="ECO:0007669"/>
    <property type="project" value="TreeGrafter"/>
</dbReference>
<evidence type="ECO:0000259" key="7">
    <source>
        <dbReference type="Pfam" id="PF25975"/>
    </source>
</evidence>
<dbReference type="GO" id="GO:0015679">
    <property type="term" value="P:plasma membrane copper ion transport"/>
    <property type="evidence" value="ECO:0007669"/>
    <property type="project" value="TreeGrafter"/>
</dbReference>
<evidence type="ECO:0000256" key="3">
    <source>
        <dbReference type="SAM" id="Coils"/>
    </source>
</evidence>
<dbReference type="PANTHER" id="PTHR30097">
    <property type="entry name" value="CATION EFFLUX SYSTEM PROTEIN CUSB"/>
    <property type="match status" value="1"/>
</dbReference>
<dbReference type="InterPro" id="IPR058649">
    <property type="entry name" value="CzcB_C"/>
</dbReference>
<dbReference type="GO" id="GO:0030313">
    <property type="term" value="C:cell envelope"/>
    <property type="evidence" value="ECO:0007669"/>
    <property type="project" value="TreeGrafter"/>
</dbReference>
<dbReference type="InterPro" id="IPR058792">
    <property type="entry name" value="Beta-barrel_RND_2"/>
</dbReference>
<feature type="domain" description="CzcB-like C-terminal circularly permuted SH3-like" evidence="7">
    <location>
        <begin position="694"/>
        <end position="753"/>
    </location>
</feature>
<dbReference type="Pfam" id="PF25973">
    <property type="entry name" value="BSH_CzcB"/>
    <property type="match status" value="2"/>
</dbReference>
<feature type="domain" description="CzcB-like barrel-sandwich hybrid" evidence="6">
    <location>
        <begin position="464"/>
        <end position="606"/>
    </location>
</feature>
<evidence type="ECO:0000259" key="6">
    <source>
        <dbReference type="Pfam" id="PF25973"/>
    </source>
</evidence>
<evidence type="ECO:0000256" key="2">
    <source>
        <dbReference type="ARBA" id="ARBA00022448"/>
    </source>
</evidence>
<keyword evidence="9" id="KW-1185">Reference proteome</keyword>
<feature type="domain" description="CusB-like beta-barrel" evidence="5">
    <location>
        <begin position="259"/>
        <end position="338"/>
    </location>
</feature>
<dbReference type="GO" id="GO:0016020">
    <property type="term" value="C:membrane"/>
    <property type="evidence" value="ECO:0007669"/>
    <property type="project" value="InterPro"/>
</dbReference>
<dbReference type="NCBIfam" id="TIGR01730">
    <property type="entry name" value="RND_mfp"/>
    <property type="match status" value="1"/>
</dbReference>